<dbReference type="Proteomes" id="UP000596742">
    <property type="component" value="Unassembled WGS sequence"/>
</dbReference>
<dbReference type="InterPro" id="IPR012337">
    <property type="entry name" value="RNaseH-like_sf"/>
</dbReference>
<name>A0A8B6D1L4_MYTGA</name>
<organism evidence="2 3">
    <name type="scientific">Mytilus galloprovincialis</name>
    <name type="common">Mediterranean mussel</name>
    <dbReference type="NCBI Taxonomy" id="29158"/>
    <lineage>
        <taxon>Eukaryota</taxon>
        <taxon>Metazoa</taxon>
        <taxon>Spiralia</taxon>
        <taxon>Lophotrochozoa</taxon>
        <taxon>Mollusca</taxon>
        <taxon>Bivalvia</taxon>
        <taxon>Autobranchia</taxon>
        <taxon>Pteriomorphia</taxon>
        <taxon>Mytilida</taxon>
        <taxon>Mytiloidea</taxon>
        <taxon>Mytilidae</taxon>
        <taxon>Mytilinae</taxon>
        <taxon>Mytilus</taxon>
    </lineage>
</organism>
<dbReference type="EMBL" id="UYJE01002669">
    <property type="protein sequence ID" value="VDI12773.1"/>
    <property type="molecule type" value="Genomic_DNA"/>
</dbReference>
<sequence>MEAFNRFVQIVNTTCRHTYRDKSIKDISATRLEVEMNARNYGNALIFLPDGIAFPFPGEDGTKEDLVRYYFSRLYTTKEICGFLMLYHGIIVSFSTIERIKRRLRLRRRQNQAPILLVCQKIYELRANGFTNVGYKSMWRLLNSNYNITVSQENVRNCLGFIDTNGVSLRRRHRLQRRSYYNSGPNYLIHIDGYDKIKPYGIAIHGAIDGYSRRILWLKAGCSNNNPRYIAKFYIDFVKELRRVPRAIRADAGTENVLVKDLHIALRFDHGDEISGLNSFLTGRSTGNQRIERLWRSLSEYLMLFWRNTFANMRDIGLFSTADHLHIECLRFCFLPLIQTQLNQFMENWNDDHRIRRQRQEVIVPSGIPNVLYFQPEIYDSSDFSFPILCNDQTLSELENEHTSDLPVRGCSEDFMHLIGYLSGEEPMQALIPQTLDEAFQNFCTLIYICNGCRI</sequence>
<dbReference type="PANTHER" id="PTHR46791:SF13">
    <property type="entry name" value="CLR5 DOMAIN-CONTAINING PROTEIN"/>
    <property type="match status" value="1"/>
</dbReference>
<protein>
    <recommendedName>
        <fullName evidence="1">Integrase core domain-containing protein</fullName>
    </recommendedName>
</protein>
<evidence type="ECO:0000313" key="3">
    <source>
        <dbReference type="Proteomes" id="UP000596742"/>
    </source>
</evidence>
<dbReference type="SUPFAM" id="SSF53098">
    <property type="entry name" value="Ribonuclease H-like"/>
    <property type="match status" value="1"/>
</dbReference>
<dbReference type="InterPro" id="IPR058913">
    <property type="entry name" value="Integrase_dom_put"/>
</dbReference>
<keyword evidence="3" id="KW-1185">Reference proteome</keyword>
<dbReference type="PANTHER" id="PTHR46791">
    <property type="entry name" value="EXPRESSED PROTEIN"/>
    <property type="match status" value="1"/>
</dbReference>
<dbReference type="OrthoDB" id="6095294at2759"/>
<dbReference type="Pfam" id="PF24764">
    <property type="entry name" value="rva_4"/>
    <property type="match status" value="1"/>
</dbReference>
<proteinExistence type="predicted"/>
<dbReference type="AlphaFoldDB" id="A0A8B6D1L4"/>
<gene>
    <name evidence="2" type="ORF">MGAL_10B026841</name>
</gene>
<evidence type="ECO:0000259" key="1">
    <source>
        <dbReference type="Pfam" id="PF24764"/>
    </source>
</evidence>
<evidence type="ECO:0000313" key="2">
    <source>
        <dbReference type="EMBL" id="VDI12773.1"/>
    </source>
</evidence>
<feature type="domain" description="Integrase core" evidence="1">
    <location>
        <begin position="181"/>
        <end position="361"/>
    </location>
</feature>
<comment type="caution">
    <text evidence="2">The sequence shown here is derived from an EMBL/GenBank/DDBJ whole genome shotgun (WGS) entry which is preliminary data.</text>
</comment>
<accession>A0A8B6D1L4</accession>
<reference evidence="2" key="1">
    <citation type="submission" date="2018-11" db="EMBL/GenBank/DDBJ databases">
        <authorList>
            <person name="Alioto T."/>
            <person name="Alioto T."/>
        </authorList>
    </citation>
    <scope>NUCLEOTIDE SEQUENCE</scope>
</reference>